<protein>
    <recommendedName>
        <fullName evidence="3">Thiol-disulfide oxidoreductase DCC</fullName>
    </recommendedName>
</protein>
<evidence type="ECO:0008006" key="3">
    <source>
        <dbReference type="Google" id="ProtNLM"/>
    </source>
</evidence>
<accession>A0A0P1EG00</accession>
<dbReference type="Proteomes" id="UP000050783">
    <property type="component" value="Unassembled WGS sequence"/>
</dbReference>
<dbReference type="STRING" id="81569.RUM4293_01728"/>
<dbReference type="OrthoDB" id="9801773at2"/>
<dbReference type="RefSeq" id="WP_058278248.1">
    <property type="nucleotide sequence ID" value="NZ_CYPU01000042.1"/>
</dbReference>
<sequence length="148" mass="16438">MHKTDNAEFALTSDDADQPHTTVYYDGSCPLCSVEIGHYASCKGAEHLRFVDVSEPNARVGANLTRQEAMDRFTVRRPDGELVSGARGFTELWGTLPKWRWLARLAGLPGVTSLLELAYRVFLPLRPKLSKIASWFGAKPVNRTNSST</sequence>
<dbReference type="GeneID" id="55494100"/>
<reference evidence="1 2" key="1">
    <citation type="submission" date="2015-09" db="EMBL/GenBank/DDBJ databases">
        <authorList>
            <consortium name="Swine Surveillance"/>
        </authorList>
    </citation>
    <scope>NUCLEOTIDE SEQUENCE [LARGE SCALE GENOMIC DNA]</scope>
    <source>
        <strain evidence="1 2">CECT 4292</strain>
    </source>
</reference>
<dbReference type="InterPro" id="IPR044691">
    <property type="entry name" value="DCC1_Trx"/>
</dbReference>
<dbReference type="AlphaFoldDB" id="A0A0P1EG00"/>
<dbReference type="PANTHER" id="PTHR34290:SF2">
    <property type="entry name" value="OS04G0668800 PROTEIN"/>
    <property type="match status" value="1"/>
</dbReference>
<dbReference type="InterPro" id="IPR007263">
    <property type="entry name" value="DCC1-like"/>
</dbReference>
<dbReference type="PANTHER" id="PTHR34290">
    <property type="entry name" value="SI:CH73-390P7.2"/>
    <property type="match status" value="1"/>
</dbReference>
<organism evidence="1 2">
    <name type="scientific">Ruegeria atlantica</name>
    <dbReference type="NCBI Taxonomy" id="81569"/>
    <lineage>
        <taxon>Bacteria</taxon>
        <taxon>Pseudomonadati</taxon>
        <taxon>Pseudomonadota</taxon>
        <taxon>Alphaproteobacteria</taxon>
        <taxon>Rhodobacterales</taxon>
        <taxon>Roseobacteraceae</taxon>
        <taxon>Ruegeria</taxon>
    </lineage>
</organism>
<proteinExistence type="predicted"/>
<gene>
    <name evidence="1" type="ORF">RUA4292_02917</name>
</gene>
<evidence type="ECO:0000313" key="1">
    <source>
        <dbReference type="EMBL" id="CUH48728.1"/>
    </source>
</evidence>
<evidence type="ECO:0000313" key="2">
    <source>
        <dbReference type="Proteomes" id="UP000050783"/>
    </source>
</evidence>
<dbReference type="GO" id="GO:0015035">
    <property type="term" value="F:protein-disulfide reductase activity"/>
    <property type="evidence" value="ECO:0007669"/>
    <property type="project" value="InterPro"/>
</dbReference>
<name>A0A0P1EG00_9RHOB</name>
<dbReference type="Pfam" id="PF04134">
    <property type="entry name" value="DCC1-like"/>
    <property type="match status" value="1"/>
</dbReference>
<dbReference type="EMBL" id="CYPU01000042">
    <property type="protein sequence ID" value="CUH48728.1"/>
    <property type="molecule type" value="Genomic_DNA"/>
</dbReference>